<dbReference type="PATRIC" id="fig|264732.11.peg.340"/>
<protein>
    <submittedName>
        <fullName evidence="1">Uncharacterized protein</fullName>
    </submittedName>
</protein>
<reference evidence="1" key="1">
    <citation type="submission" date="2005-12" db="EMBL/GenBank/DDBJ databases">
        <title>Complete sequence of Moorella thermoacetica ATCC 39073.</title>
        <authorList>
            <consortium name="US DOE Joint Genome Institute"/>
            <person name="Copeland A."/>
            <person name="Lucas S."/>
            <person name="Lapidus A."/>
            <person name="Barry K."/>
            <person name="Detter J.C."/>
            <person name="Glavina T."/>
            <person name="Hammon N."/>
            <person name="Israni S."/>
            <person name="Pitluck S."/>
            <person name="Chertkov O."/>
            <person name="Saunders E.H."/>
            <person name="Brettin T."/>
            <person name="Bruce D."/>
            <person name="Han C."/>
            <person name="Tapia R."/>
            <person name="Gilna P."/>
            <person name="Schmutz J."/>
            <person name="Larimer F."/>
            <person name="Land M."/>
            <person name="Kyrpides N."/>
            <person name="Anderson I."/>
            <person name="Richardson P."/>
            <person name="Ragsdale S."/>
        </authorList>
    </citation>
    <scope>NUCLEOTIDE SEQUENCE</scope>
    <source>
        <strain evidence="1">ATCC 39073</strain>
    </source>
</reference>
<accession>Q2RLN7</accession>
<dbReference type="EMBL" id="CP000232">
    <property type="protein sequence ID" value="ABC18652.1"/>
    <property type="molecule type" value="Genomic_DNA"/>
</dbReference>
<evidence type="ECO:0000313" key="1">
    <source>
        <dbReference type="EMBL" id="ABC18652.1"/>
    </source>
</evidence>
<dbReference type="AlphaFoldDB" id="Q2RLN7"/>
<sequence length="165" mass="19409">MAITYRDLNYNNRLLDMETKSLTGKGYGNTITRDAFPTYNINYEFTIVTPYLAEEGHQTMKNNELNTIKPWDIYYASLPKLLEQQKEENEHLKKALISFKEKECGGNRIKAILELYKQRLLYTSDVLKFGGLSYDEFLDLINENQIPYQYEDDFTDDIEGFDELL</sequence>
<organism evidence="1">
    <name type="scientific">Moorella thermoacetica (strain ATCC 39073 / JCM 9320)</name>
    <dbReference type="NCBI Taxonomy" id="264732"/>
    <lineage>
        <taxon>Bacteria</taxon>
        <taxon>Bacillati</taxon>
        <taxon>Bacillota</taxon>
        <taxon>Clostridia</taxon>
        <taxon>Neomoorellales</taxon>
        <taxon>Neomoorellaceae</taxon>
        <taxon>Neomoorella</taxon>
    </lineage>
</organism>
<dbReference type="KEGG" id="mta:Moth_0318"/>
<dbReference type="EnsemblBacteria" id="ABC18652">
    <property type="protein sequence ID" value="ABC18652"/>
    <property type="gene ID" value="Moth_0318"/>
</dbReference>
<gene>
    <name evidence="1" type="ordered locus">Moth_0318</name>
</gene>
<name>Q2RLN7_MOOTA</name>
<dbReference type="STRING" id="264732.Moth_0318"/>
<dbReference type="HOGENOM" id="CLU_1608971_0_0_9"/>
<proteinExistence type="predicted"/>